<dbReference type="RefSeq" id="WP_281259986.1">
    <property type="nucleotide sequence ID" value="NZ_LT960614.1"/>
</dbReference>
<keyword evidence="3" id="KW-1185">Reference proteome</keyword>
<dbReference type="KEGG" id="hdi:HDIA_1795"/>
<accession>A0A2C9D4X1</accession>
<evidence type="ECO:0000256" key="1">
    <source>
        <dbReference type="SAM" id="Phobius"/>
    </source>
</evidence>
<dbReference type="Proteomes" id="UP000223606">
    <property type="component" value="Chromosome 1"/>
</dbReference>
<feature type="transmembrane region" description="Helical" evidence="1">
    <location>
        <begin position="12"/>
        <end position="31"/>
    </location>
</feature>
<evidence type="ECO:0000313" key="2">
    <source>
        <dbReference type="EMBL" id="SON55336.1"/>
    </source>
</evidence>
<dbReference type="EMBL" id="LT960614">
    <property type="protein sequence ID" value="SON55336.1"/>
    <property type="molecule type" value="Genomic_DNA"/>
</dbReference>
<keyword evidence="1" id="KW-0472">Membrane</keyword>
<protein>
    <submittedName>
        <fullName evidence="2">Uncharacterized protein</fullName>
    </submittedName>
</protein>
<dbReference type="AlphaFoldDB" id="A0A2C9D4X1"/>
<name>A0A2C9D4X1_9HYPH</name>
<gene>
    <name evidence="2" type="ORF">HDIA_1795</name>
</gene>
<proteinExistence type="predicted"/>
<evidence type="ECO:0000313" key="3">
    <source>
        <dbReference type="Proteomes" id="UP000223606"/>
    </source>
</evidence>
<keyword evidence="1" id="KW-0812">Transmembrane</keyword>
<keyword evidence="1" id="KW-1133">Transmembrane helix</keyword>
<organism evidence="2 3">
    <name type="scientific">Hartmannibacter diazotrophicus</name>
    <dbReference type="NCBI Taxonomy" id="1482074"/>
    <lineage>
        <taxon>Bacteria</taxon>
        <taxon>Pseudomonadati</taxon>
        <taxon>Pseudomonadota</taxon>
        <taxon>Alphaproteobacteria</taxon>
        <taxon>Hyphomicrobiales</taxon>
        <taxon>Pleomorphomonadaceae</taxon>
        <taxon>Hartmannibacter</taxon>
    </lineage>
</organism>
<reference evidence="3" key="1">
    <citation type="submission" date="2017-09" db="EMBL/GenBank/DDBJ databases">
        <title>Genome sequence of Nannocystis excedens DSM 71.</title>
        <authorList>
            <person name="Blom J."/>
        </authorList>
    </citation>
    <scope>NUCLEOTIDE SEQUENCE [LARGE SCALE GENOMIC DNA]</scope>
    <source>
        <strain evidence="3">type strain: E19</strain>
    </source>
</reference>
<sequence>MDDNVQKSCWGVTTWTVVALGSVLVLAYLLGGFETVAIAAK</sequence>